<keyword evidence="1" id="KW-0812">Transmembrane</keyword>
<dbReference type="Pfam" id="PF01478">
    <property type="entry name" value="Peptidase_A24"/>
    <property type="match status" value="1"/>
</dbReference>
<keyword evidence="3" id="KW-0614">Plasmid</keyword>
<dbReference type="RefSeq" id="WP_206003910.1">
    <property type="nucleotide sequence ID" value="NZ_CP070614.1"/>
</dbReference>
<proteinExistence type="predicted"/>
<evidence type="ECO:0000259" key="2">
    <source>
        <dbReference type="Pfam" id="PF01478"/>
    </source>
</evidence>
<keyword evidence="1" id="KW-0472">Membrane</keyword>
<reference evidence="3 4" key="2">
    <citation type="journal article" date="2022" name="Arch. Microbiol.">
        <title>Rhodococcus pseudokoreensis sp. nov. isolated from the rhizosphere of young M26 apple rootstocks.</title>
        <authorList>
            <person name="Kampfer P."/>
            <person name="Glaeser S.P."/>
            <person name="Blom J."/>
            <person name="Wolf J."/>
            <person name="Benning S."/>
            <person name="Schloter M."/>
            <person name="Neumann-Schaal M."/>
        </authorList>
    </citation>
    <scope>NUCLEOTIDE SEQUENCE [LARGE SCALE GENOMIC DNA]</scope>
    <source>
        <strain evidence="3 4">R79</strain>
    </source>
</reference>
<dbReference type="EMBL" id="CP070614">
    <property type="protein sequence ID" value="QSE87174.1"/>
    <property type="molecule type" value="Genomic_DNA"/>
</dbReference>
<keyword evidence="1" id="KW-1133">Transmembrane helix</keyword>
<reference evidence="3 4" key="1">
    <citation type="journal article" date="2021" name="Microbiol. Resour. Announc.">
        <title>Complete Genome Sequences of Two Rhodococcus sp. Strains with Large and Linear Chromosomes, Isolated from Apple Rhizosphere.</title>
        <authorList>
            <person name="Benning S."/>
            <person name="Brugnone N."/>
            <person name="Siani R."/>
            <person name="Kublik S."/>
            <person name="Schloter M."/>
            <person name="Rad V."/>
        </authorList>
    </citation>
    <scope>NUCLEOTIDE SEQUENCE [LARGE SCALE GENOMIC DNA]</scope>
    <source>
        <strain evidence="3 4">R79</strain>
    </source>
</reference>
<protein>
    <submittedName>
        <fullName evidence="3">Prepilin peptidase</fullName>
    </submittedName>
</protein>
<keyword evidence="4" id="KW-1185">Reference proteome</keyword>
<dbReference type="Proteomes" id="UP000662986">
    <property type="component" value="Plasmid unnamed5"/>
</dbReference>
<evidence type="ECO:0000256" key="1">
    <source>
        <dbReference type="SAM" id="Phobius"/>
    </source>
</evidence>
<dbReference type="Gene3D" id="1.20.120.1220">
    <property type="match status" value="1"/>
</dbReference>
<feature type="transmembrane region" description="Helical" evidence="1">
    <location>
        <begin position="186"/>
        <end position="212"/>
    </location>
</feature>
<feature type="domain" description="Prepilin type IV endopeptidase peptidase" evidence="2">
    <location>
        <begin position="106"/>
        <end position="212"/>
    </location>
</feature>
<name>A0A974ZR09_9NOCA</name>
<dbReference type="InterPro" id="IPR000045">
    <property type="entry name" value="Prepilin_IV_endopep_pep"/>
</dbReference>
<feature type="transmembrane region" description="Helical" evidence="1">
    <location>
        <begin position="153"/>
        <end position="174"/>
    </location>
</feature>
<feature type="transmembrane region" description="Helical" evidence="1">
    <location>
        <begin position="39"/>
        <end position="59"/>
    </location>
</feature>
<feature type="transmembrane region" description="Helical" evidence="1">
    <location>
        <begin position="12"/>
        <end position="33"/>
    </location>
</feature>
<feature type="transmembrane region" description="Helical" evidence="1">
    <location>
        <begin position="80"/>
        <end position="98"/>
    </location>
</feature>
<geneLocation type="plasmid" evidence="3 4">
    <name>unnamed5</name>
</geneLocation>
<evidence type="ECO:0000313" key="4">
    <source>
        <dbReference type="Proteomes" id="UP000662986"/>
    </source>
</evidence>
<feature type="transmembrane region" description="Helical" evidence="1">
    <location>
        <begin position="129"/>
        <end position="147"/>
    </location>
</feature>
<sequence>MLPRDADRRDDLRVVLAVAFLSLGVWVIAWLLGTASLGLGMSAFIAATVTAGASLLLATPLQRWCTFSGIDFDTRTSRRSVVAAAAVISSSAVVFAPIEPTLAAWLFLIPLALWAAVVDFRTGRIPSPLTYWAGGGTLVLLTVASAVEQNWSALLRTLLAAAASSLVLFTLAVLTGGGIGMGDVRLIFSLGAVLGYFSWQWAAAGLIVPLLLMFPVAVVRMVRERGSASSGIAAGPYMVAACVLLTACAA</sequence>
<organism evidence="3 4">
    <name type="scientific">Rhodococcus pseudokoreensis</name>
    <dbReference type="NCBI Taxonomy" id="2811421"/>
    <lineage>
        <taxon>Bacteria</taxon>
        <taxon>Bacillati</taxon>
        <taxon>Actinomycetota</taxon>
        <taxon>Actinomycetes</taxon>
        <taxon>Mycobacteriales</taxon>
        <taxon>Nocardiaceae</taxon>
        <taxon>Rhodococcus</taxon>
    </lineage>
</organism>
<gene>
    <name evidence="3" type="ORF">JWS13_00230</name>
</gene>
<feature type="transmembrane region" description="Helical" evidence="1">
    <location>
        <begin position="232"/>
        <end position="249"/>
    </location>
</feature>
<accession>A0A974ZR09</accession>
<evidence type="ECO:0000313" key="3">
    <source>
        <dbReference type="EMBL" id="QSE87174.1"/>
    </source>
</evidence>